<dbReference type="PANTHER" id="PTHR34220">
    <property type="entry name" value="SENSOR HISTIDINE KINASE YPDA"/>
    <property type="match status" value="1"/>
</dbReference>
<dbReference type="GO" id="GO:0000155">
    <property type="term" value="F:phosphorelay sensor kinase activity"/>
    <property type="evidence" value="ECO:0007669"/>
    <property type="project" value="InterPro"/>
</dbReference>
<evidence type="ECO:0000313" key="4">
    <source>
        <dbReference type="Proteomes" id="UP000293671"/>
    </source>
</evidence>
<dbReference type="InterPro" id="IPR036890">
    <property type="entry name" value="HATPase_C_sf"/>
</dbReference>
<dbReference type="PANTHER" id="PTHR34220:SF9">
    <property type="entry name" value="SIGNAL TRANSDUCTION HISTIDINE KINASE INTERNAL REGION DOMAIN-CONTAINING PROTEIN"/>
    <property type="match status" value="1"/>
</dbReference>
<dbReference type="SUPFAM" id="SSF55874">
    <property type="entry name" value="ATPase domain of HSP90 chaperone/DNA topoisomerase II/histidine kinase"/>
    <property type="match status" value="1"/>
</dbReference>
<keyword evidence="1" id="KW-0812">Transmembrane</keyword>
<feature type="transmembrane region" description="Helical" evidence="1">
    <location>
        <begin position="24"/>
        <end position="43"/>
    </location>
</feature>
<dbReference type="Pfam" id="PF06580">
    <property type="entry name" value="His_kinase"/>
    <property type="match status" value="1"/>
</dbReference>
<proteinExistence type="predicted"/>
<keyword evidence="4" id="KW-1185">Reference proteome</keyword>
<gene>
    <name evidence="3" type="ORF">EV670_1145</name>
</gene>
<name>A0A4Q7W1G2_9BURK</name>
<keyword evidence="1" id="KW-0472">Membrane</keyword>
<dbReference type="SMART" id="SM00387">
    <property type="entry name" value="HATPase_c"/>
    <property type="match status" value="1"/>
</dbReference>
<dbReference type="GO" id="GO:0016020">
    <property type="term" value="C:membrane"/>
    <property type="evidence" value="ECO:0007669"/>
    <property type="project" value="InterPro"/>
</dbReference>
<comment type="caution">
    <text evidence="3">The sequence shown here is derived from an EMBL/GenBank/DDBJ whole genome shotgun (WGS) entry which is preliminary data.</text>
</comment>
<reference evidence="3 4" key="1">
    <citation type="submission" date="2019-02" db="EMBL/GenBank/DDBJ databases">
        <title>Genomic Encyclopedia of Type Strains, Phase IV (KMG-IV): sequencing the most valuable type-strain genomes for metagenomic binning, comparative biology and taxonomic classification.</title>
        <authorList>
            <person name="Goeker M."/>
        </authorList>
    </citation>
    <scope>NUCLEOTIDE SEQUENCE [LARGE SCALE GENOMIC DNA]</scope>
    <source>
        <strain evidence="3 4">DSM 19570</strain>
    </source>
</reference>
<organism evidence="3 4">
    <name type="scientific">Rivibacter subsaxonicus</name>
    <dbReference type="NCBI Taxonomy" id="457575"/>
    <lineage>
        <taxon>Bacteria</taxon>
        <taxon>Pseudomonadati</taxon>
        <taxon>Pseudomonadota</taxon>
        <taxon>Betaproteobacteria</taxon>
        <taxon>Burkholderiales</taxon>
        <taxon>Rivibacter</taxon>
    </lineage>
</organism>
<dbReference type="InterPro" id="IPR010559">
    <property type="entry name" value="Sig_transdc_His_kin_internal"/>
</dbReference>
<keyword evidence="1" id="KW-1133">Transmembrane helix</keyword>
<feature type="transmembrane region" description="Helical" evidence="1">
    <location>
        <begin position="82"/>
        <end position="103"/>
    </location>
</feature>
<dbReference type="Pfam" id="PF02518">
    <property type="entry name" value="HATPase_c"/>
    <property type="match status" value="1"/>
</dbReference>
<dbReference type="AlphaFoldDB" id="A0A4Q7W1G2"/>
<protein>
    <submittedName>
        <fullName evidence="3">Sensor histidine kinase YesM</fullName>
    </submittedName>
</protein>
<sequence length="364" mass="39089">MTATDPNNPQADGRWWAGLGWRRVGTVLLLATLVAAALNPIFVSSFLNLWLRVAAVALVLMLGFTLAGNWQQNMVPRWLAQTLAVALLAPLGAFFVATVAAGWNPAEVVRNEARLTGFVLVAGSGLFLGLVLTLGALVREREAQARTQALRFQLERETLERQALDTQLRLMHAQIEPHFLFNTLANVQALVETGSPRAAPVLQSLIDYLRAAVPRLRESRGTLEAEMALVRAYLQLMELRMPDRLGSAIRLPASLAALHFPPMALLTLVENAVRHGIDPSESGGRIEVGASAKDDGGVCIWVEDSGVGLDETAPAGFGLTNLRERLAAFYGPSARLELGTGADGHGLRAEIHLPAALVQSATAP</sequence>
<evidence type="ECO:0000313" key="3">
    <source>
        <dbReference type="EMBL" id="RZU03112.1"/>
    </source>
</evidence>
<dbReference type="EMBL" id="SHKP01000004">
    <property type="protein sequence ID" value="RZU03112.1"/>
    <property type="molecule type" value="Genomic_DNA"/>
</dbReference>
<dbReference type="InterPro" id="IPR003594">
    <property type="entry name" value="HATPase_dom"/>
</dbReference>
<feature type="domain" description="Histidine kinase/HSP90-like ATPase" evidence="2">
    <location>
        <begin position="260"/>
        <end position="357"/>
    </location>
</feature>
<dbReference type="Proteomes" id="UP000293671">
    <property type="component" value="Unassembled WGS sequence"/>
</dbReference>
<keyword evidence="3" id="KW-0418">Kinase</keyword>
<dbReference type="InterPro" id="IPR050640">
    <property type="entry name" value="Bact_2-comp_sensor_kinase"/>
</dbReference>
<evidence type="ECO:0000256" key="1">
    <source>
        <dbReference type="SAM" id="Phobius"/>
    </source>
</evidence>
<accession>A0A4Q7W1G2</accession>
<dbReference type="Gene3D" id="3.30.565.10">
    <property type="entry name" value="Histidine kinase-like ATPase, C-terminal domain"/>
    <property type="match status" value="1"/>
</dbReference>
<keyword evidence="3" id="KW-0808">Transferase</keyword>
<feature type="transmembrane region" description="Helical" evidence="1">
    <location>
        <begin position="115"/>
        <end position="138"/>
    </location>
</feature>
<feature type="transmembrane region" description="Helical" evidence="1">
    <location>
        <begin position="49"/>
        <end position="70"/>
    </location>
</feature>
<evidence type="ECO:0000259" key="2">
    <source>
        <dbReference type="SMART" id="SM00387"/>
    </source>
</evidence>